<gene>
    <name evidence="1" type="ORF">ONB1V03_LOCUS9704</name>
</gene>
<name>A0A7R9M3T1_9ACAR</name>
<dbReference type="AlphaFoldDB" id="A0A7R9M3T1"/>
<proteinExistence type="predicted"/>
<sequence>MQTFWQRITNLTTARVIMVRAYGCLNYRVKGLPTRSTMNGIFMTTASIPQNRVNLSDTSLNSCGRVPLMLVVLRL</sequence>
<keyword evidence="2" id="KW-1185">Reference proteome</keyword>
<accession>A0A7R9M3T1</accession>
<dbReference type="Proteomes" id="UP000728032">
    <property type="component" value="Unassembled WGS sequence"/>
</dbReference>
<evidence type="ECO:0000313" key="1">
    <source>
        <dbReference type="EMBL" id="CAD7653046.1"/>
    </source>
</evidence>
<evidence type="ECO:0000313" key="2">
    <source>
        <dbReference type="Proteomes" id="UP000728032"/>
    </source>
</evidence>
<dbReference type="EMBL" id="OC921025">
    <property type="protein sequence ID" value="CAD7653046.1"/>
    <property type="molecule type" value="Genomic_DNA"/>
</dbReference>
<protein>
    <submittedName>
        <fullName evidence="1">Uncharacterized protein</fullName>
    </submittedName>
</protein>
<reference evidence="1" key="1">
    <citation type="submission" date="2020-11" db="EMBL/GenBank/DDBJ databases">
        <authorList>
            <person name="Tran Van P."/>
        </authorList>
    </citation>
    <scope>NUCLEOTIDE SEQUENCE</scope>
</reference>
<dbReference type="EMBL" id="CAJPVJ010006200">
    <property type="protein sequence ID" value="CAG2170233.1"/>
    <property type="molecule type" value="Genomic_DNA"/>
</dbReference>
<organism evidence="1">
    <name type="scientific">Oppiella nova</name>
    <dbReference type="NCBI Taxonomy" id="334625"/>
    <lineage>
        <taxon>Eukaryota</taxon>
        <taxon>Metazoa</taxon>
        <taxon>Ecdysozoa</taxon>
        <taxon>Arthropoda</taxon>
        <taxon>Chelicerata</taxon>
        <taxon>Arachnida</taxon>
        <taxon>Acari</taxon>
        <taxon>Acariformes</taxon>
        <taxon>Sarcoptiformes</taxon>
        <taxon>Oribatida</taxon>
        <taxon>Brachypylina</taxon>
        <taxon>Oppioidea</taxon>
        <taxon>Oppiidae</taxon>
        <taxon>Oppiella</taxon>
    </lineage>
</organism>